<proteinExistence type="predicted"/>
<comment type="caution">
    <text evidence="2">The sequence shown here is derived from an EMBL/GenBank/DDBJ whole genome shotgun (WGS) entry which is preliminary data.</text>
</comment>
<dbReference type="Proteomes" id="UP001189429">
    <property type="component" value="Unassembled WGS sequence"/>
</dbReference>
<gene>
    <name evidence="2" type="ORF">PCOR1329_LOCUS63249</name>
</gene>
<name>A0ABN9W1S7_9DINO</name>
<reference evidence="2" key="1">
    <citation type="submission" date="2023-10" db="EMBL/GenBank/DDBJ databases">
        <authorList>
            <person name="Chen Y."/>
            <person name="Shah S."/>
            <person name="Dougan E. K."/>
            <person name="Thang M."/>
            <person name="Chan C."/>
        </authorList>
    </citation>
    <scope>NUCLEOTIDE SEQUENCE [LARGE SCALE GENOMIC DNA]</scope>
</reference>
<feature type="region of interest" description="Disordered" evidence="1">
    <location>
        <begin position="35"/>
        <end position="124"/>
    </location>
</feature>
<dbReference type="EMBL" id="CAUYUJ010018025">
    <property type="protein sequence ID" value="CAK0879968.1"/>
    <property type="molecule type" value="Genomic_DNA"/>
</dbReference>
<sequence>MRRLQAKVWELTEGQESLRQELHLVRLGVRGPCQRADDGDHHGGCAPDPAPTAREGPGDHGRGLSPPPPPAQARTVDVVRGGPHGLDAHERRHEPAPPHPQAAPPGHPGRAASVPAPPGGQEFDADQDVMARLTNQMASTYASLRASLPSMRGSLRRPRLSCV</sequence>
<organism evidence="2 3">
    <name type="scientific">Prorocentrum cordatum</name>
    <dbReference type="NCBI Taxonomy" id="2364126"/>
    <lineage>
        <taxon>Eukaryota</taxon>
        <taxon>Sar</taxon>
        <taxon>Alveolata</taxon>
        <taxon>Dinophyceae</taxon>
        <taxon>Prorocentrales</taxon>
        <taxon>Prorocentraceae</taxon>
        <taxon>Prorocentrum</taxon>
    </lineage>
</organism>
<protein>
    <submittedName>
        <fullName evidence="2">Uncharacterized protein</fullName>
    </submittedName>
</protein>
<evidence type="ECO:0000313" key="3">
    <source>
        <dbReference type="Proteomes" id="UP001189429"/>
    </source>
</evidence>
<keyword evidence="3" id="KW-1185">Reference proteome</keyword>
<accession>A0ABN9W1S7</accession>
<feature type="compositionally biased region" description="Basic and acidic residues" evidence="1">
    <location>
        <begin position="86"/>
        <end position="96"/>
    </location>
</feature>
<evidence type="ECO:0000313" key="2">
    <source>
        <dbReference type="EMBL" id="CAK0879968.1"/>
    </source>
</evidence>
<evidence type="ECO:0000256" key="1">
    <source>
        <dbReference type="SAM" id="MobiDB-lite"/>
    </source>
</evidence>
<feature type="compositionally biased region" description="Pro residues" evidence="1">
    <location>
        <begin position="97"/>
        <end position="107"/>
    </location>
</feature>